<evidence type="ECO:0000313" key="2">
    <source>
        <dbReference type="EMBL" id="OLY80133.1"/>
    </source>
</evidence>
<dbReference type="AlphaFoldDB" id="A0A1R0GTB7"/>
<accession>A0A1R0GTB7</accession>
<dbReference type="Proteomes" id="UP000187455">
    <property type="component" value="Unassembled WGS sequence"/>
</dbReference>
<evidence type="ECO:0000259" key="1">
    <source>
        <dbReference type="Pfam" id="PF01636"/>
    </source>
</evidence>
<dbReference type="CDD" id="cd05154">
    <property type="entry name" value="ACAD10_11_N-like"/>
    <property type="match status" value="1"/>
</dbReference>
<dbReference type="STRING" id="133383.A0A1R0GTB7"/>
<dbReference type="InterPro" id="IPR011009">
    <property type="entry name" value="Kinase-like_dom_sf"/>
</dbReference>
<dbReference type="PANTHER" id="PTHR47829:SF1">
    <property type="entry name" value="HAD FAMILY PHOSPHATASE"/>
    <property type="match status" value="1"/>
</dbReference>
<dbReference type="EMBL" id="LSSL01003741">
    <property type="protein sequence ID" value="OLY80133.1"/>
    <property type="molecule type" value="Genomic_DNA"/>
</dbReference>
<organism evidence="2 3">
    <name type="scientific">Smittium mucronatum</name>
    <dbReference type="NCBI Taxonomy" id="133383"/>
    <lineage>
        <taxon>Eukaryota</taxon>
        <taxon>Fungi</taxon>
        <taxon>Fungi incertae sedis</taxon>
        <taxon>Zoopagomycota</taxon>
        <taxon>Kickxellomycotina</taxon>
        <taxon>Harpellomycetes</taxon>
        <taxon>Harpellales</taxon>
        <taxon>Legeriomycetaceae</taxon>
        <taxon>Smittium</taxon>
    </lineage>
</organism>
<keyword evidence="3" id="KW-1185">Reference proteome</keyword>
<dbReference type="Gene3D" id="3.30.200.20">
    <property type="entry name" value="Phosphorylase Kinase, domain 1"/>
    <property type="match status" value="1"/>
</dbReference>
<dbReference type="InterPro" id="IPR002575">
    <property type="entry name" value="Aminoglycoside_PTrfase"/>
</dbReference>
<sequence length="378" mass="42086">MNQKTLDMDPGIDSVALGSYLEKSGMDIALPIICRKFSFGQSNPTFLIIDNKGKKFVVRKKPDGQLISKTAHAVEREYRIIKALGDNTQVPVPTTYLLCTDTSILGTPFYVMEFLDGRIFVNPLLPEVEPTERKLYWQELVNVLASLHSVDFIKIGLDGYGKAGGYYKRQCKSLLKVHDQQAASADRVTGVKVGPLPKFYDLIRWFNDDENLCPDDVTIVHGDYKLDNVVFHKTEPRIIGILDWELSTIGNPRADLANMTQYSIDFSKSKFDISSNNKNSNVSPEFVPTEDQMVQMYCKASNRPYPLLGWKYALAFSYLRNSVIGHGIAARVARGQASSLDAVEAAKSAPISIMRSYEIANSVSPVLPVTGLTKSSKL</sequence>
<dbReference type="InterPro" id="IPR041726">
    <property type="entry name" value="ACAD10_11_N"/>
</dbReference>
<dbReference type="Pfam" id="PF01636">
    <property type="entry name" value="APH"/>
    <property type="match status" value="1"/>
</dbReference>
<protein>
    <submittedName>
        <fullName evidence="2">Putative acyl-CoA dehydrogenase IBR3</fullName>
    </submittedName>
</protein>
<dbReference type="SUPFAM" id="SSF56112">
    <property type="entry name" value="Protein kinase-like (PK-like)"/>
    <property type="match status" value="1"/>
</dbReference>
<reference evidence="2 3" key="1">
    <citation type="journal article" date="2016" name="Mol. Biol. Evol.">
        <title>Genome-Wide Survey of Gut Fungi (Harpellales) Reveals the First Horizontally Transferred Ubiquitin Gene from a Mosquito Host.</title>
        <authorList>
            <person name="Wang Y."/>
            <person name="White M.M."/>
            <person name="Kvist S."/>
            <person name="Moncalvo J.M."/>
        </authorList>
    </citation>
    <scope>NUCLEOTIDE SEQUENCE [LARGE SCALE GENOMIC DNA]</scope>
    <source>
        <strain evidence="2 3">ALG-7-W6</strain>
    </source>
</reference>
<name>A0A1R0GTB7_9FUNG</name>
<proteinExistence type="predicted"/>
<gene>
    <name evidence="2" type="ORF">AYI68_g5781</name>
</gene>
<feature type="domain" description="Aminoglycoside phosphotransferase" evidence="1">
    <location>
        <begin position="35"/>
        <end position="262"/>
    </location>
</feature>
<dbReference type="Gene3D" id="3.90.1200.10">
    <property type="match status" value="1"/>
</dbReference>
<dbReference type="OrthoDB" id="191037at2759"/>
<comment type="caution">
    <text evidence="2">The sequence shown here is derived from an EMBL/GenBank/DDBJ whole genome shotgun (WGS) entry which is preliminary data.</text>
</comment>
<dbReference type="PANTHER" id="PTHR47829">
    <property type="entry name" value="HYDROLASE, PUTATIVE (AFU_ORTHOLOGUE AFUA_1G12880)-RELATED"/>
    <property type="match status" value="1"/>
</dbReference>
<dbReference type="InterPro" id="IPR052898">
    <property type="entry name" value="ACAD10-like"/>
</dbReference>
<evidence type="ECO:0000313" key="3">
    <source>
        <dbReference type="Proteomes" id="UP000187455"/>
    </source>
</evidence>